<sequence>MPKPKRNIQAVAEETLTPPDDLPQGQKIARVKSAAGNNLYNLELPGDHEGEAFSTILAELPAKFRSTIWIKRGNFVVVDATALADRGNKLGGEIVNIVRDEKRWRKMKYWPKDFEKRKQEVYGGESDEEEDEGPKMPTDDEDED</sequence>
<dbReference type="GO" id="GO:0005634">
    <property type="term" value="C:nucleus"/>
    <property type="evidence" value="ECO:0007669"/>
    <property type="project" value="TreeGrafter"/>
</dbReference>
<dbReference type="AlphaFoldDB" id="A0A139H3Z2"/>
<dbReference type="SUPFAM" id="SSF50249">
    <property type="entry name" value="Nucleic acid-binding proteins"/>
    <property type="match status" value="1"/>
</dbReference>
<dbReference type="GO" id="GO:0003743">
    <property type="term" value="F:translation initiation factor activity"/>
    <property type="evidence" value="ECO:0007669"/>
    <property type="project" value="InterPro"/>
</dbReference>
<accession>A0A139H3Z2</accession>
<keyword evidence="2" id="KW-0694">RNA-binding</keyword>
<proteinExistence type="inferred from homology"/>
<evidence type="ECO:0000256" key="3">
    <source>
        <dbReference type="SAM" id="MobiDB-lite"/>
    </source>
</evidence>
<dbReference type="PANTHER" id="PTHR21641">
    <property type="entry name" value="TRANSLATION INITIATION FACTOR-RELATED"/>
    <property type="match status" value="1"/>
</dbReference>
<feature type="domain" description="S1-like" evidence="4">
    <location>
        <begin position="25"/>
        <end position="97"/>
    </location>
</feature>
<dbReference type="OrthoDB" id="1738325at2759"/>
<comment type="caution">
    <text evidence="5">The sequence shown here is derived from an EMBL/GenBank/DDBJ whole genome shotgun (WGS) entry which is preliminary data.</text>
</comment>
<dbReference type="GO" id="GO:0003723">
    <property type="term" value="F:RNA binding"/>
    <property type="evidence" value="ECO:0007669"/>
    <property type="project" value="UniProtKB-KW"/>
</dbReference>
<dbReference type="InterPro" id="IPR001253">
    <property type="entry name" value="TIF_eIF-1A"/>
</dbReference>
<dbReference type="Proteomes" id="UP000070133">
    <property type="component" value="Unassembled WGS sequence"/>
</dbReference>
<protein>
    <recommendedName>
        <fullName evidence="4">S1-like domain-containing protein</fullName>
    </recommendedName>
</protein>
<reference evidence="5 6" key="1">
    <citation type="submission" date="2015-07" db="EMBL/GenBank/DDBJ databases">
        <title>Comparative genomics of the Sigatoka disease complex on banana suggests a link between parallel evolutionary changes in Pseudocercospora fijiensis and Pseudocercospora eumusae and increased virulence on the banana host.</title>
        <authorList>
            <person name="Chang T.-C."/>
            <person name="Salvucci A."/>
            <person name="Crous P.W."/>
            <person name="Stergiopoulos I."/>
        </authorList>
    </citation>
    <scope>NUCLEOTIDE SEQUENCE [LARGE SCALE GENOMIC DNA]</scope>
    <source>
        <strain evidence="5 6">CBS 114824</strain>
    </source>
</reference>
<comment type="similarity">
    <text evidence="1">Belongs to the EIF1AD family.</text>
</comment>
<evidence type="ECO:0000256" key="1">
    <source>
        <dbReference type="ARBA" id="ARBA00007340"/>
    </source>
</evidence>
<organism evidence="5 6">
    <name type="scientific">Pseudocercospora eumusae</name>
    <dbReference type="NCBI Taxonomy" id="321146"/>
    <lineage>
        <taxon>Eukaryota</taxon>
        <taxon>Fungi</taxon>
        <taxon>Dikarya</taxon>
        <taxon>Ascomycota</taxon>
        <taxon>Pezizomycotina</taxon>
        <taxon>Dothideomycetes</taxon>
        <taxon>Dothideomycetidae</taxon>
        <taxon>Mycosphaerellales</taxon>
        <taxon>Mycosphaerellaceae</taxon>
        <taxon>Pseudocercospora</taxon>
    </lineage>
</organism>
<dbReference type="SMART" id="SM00652">
    <property type="entry name" value="eIF1a"/>
    <property type="match status" value="1"/>
</dbReference>
<feature type="region of interest" description="Disordered" evidence="3">
    <location>
        <begin position="118"/>
        <end position="144"/>
    </location>
</feature>
<keyword evidence="6" id="KW-1185">Reference proteome</keyword>
<dbReference type="PANTHER" id="PTHR21641:SF0">
    <property type="entry name" value="RNA-BINDING PROTEIN EIF1AD-RELATED"/>
    <property type="match status" value="1"/>
</dbReference>
<name>A0A139H3Z2_9PEZI</name>
<evidence type="ECO:0000256" key="2">
    <source>
        <dbReference type="ARBA" id="ARBA00022884"/>
    </source>
</evidence>
<dbReference type="STRING" id="321146.A0A139H3Z2"/>
<dbReference type="InterPro" id="IPR006196">
    <property type="entry name" value="RNA-binding_domain_S1_IF1"/>
</dbReference>
<dbReference type="Pfam" id="PF01176">
    <property type="entry name" value="eIF-1a"/>
    <property type="match status" value="1"/>
</dbReference>
<evidence type="ECO:0000259" key="4">
    <source>
        <dbReference type="Pfam" id="PF01176"/>
    </source>
</evidence>
<evidence type="ECO:0000313" key="6">
    <source>
        <dbReference type="Proteomes" id="UP000070133"/>
    </source>
</evidence>
<evidence type="ECO:0000313" key="5">
    <source>
        <dbReference type="EMBL" id="KXS97088.1"/>
    </source>
</evidence>
<dbReference type="InterPro" id="IPR039294">
    <property type="entry name" value="EIF1AD"/>
</dbReference>
<dbReference type="InterPro" id="IPR012340">
    <property type="entry name" value="NA-bd_OB-fold"/>
</dbReference>
<dbReference type="Gene3D" id="2.40.50.140">
    <property type="entry name" value="Nucleic acid-binding proteins"/>
    <property type="match status" value="1"/>
</dbReference>
<dbReference type="EMBL" id="LFZN01000154">
    <property type="protein sequence ID" value="KXS97088.1"/>
    <property type="molecule type" value="Genomic_DNA"/>
</dbReference>
<gene>
    <name evidence="5" type="ORF">AC578_10795</name>
</gene>